<evidence type="ECO:0000313" key="2">
    <source>
        <dbReference type="EMBL" id="QJA83953.1"/>
    </source>
</evidence>
<evidence type="ECO:0008006" key="4">
    <source>
        <dbReference type="Google" id="ProtNLM"/>
    </source>
</evidence>
<protein>
    <recommendedName>
        <fullName evidence="4">Tail protein</fullName>
    </recommendedName>
</protein>
<evidence type="ECO:0000313" key="1">
    <source>
        <dbReference type="EMBL" id="QJA65253.1"/>
    </source>
</evidence>
<accession>A0A6M3KPE1</accession>
<gene>
    <name evidence="2" type="ORF">MM415A00243_0015</name>
    <name evidence="1" type="ORF">MM415B00422_0015</name>
    <name evidence="3" type="ORF">TM448B01434_0010</name>
</gene>
<name>A0A6M3KPE1_9ZZZZ</name>
<reference evidence="2" key="1">
    <citation type="submission" date="2020-03" db="EMBL/GenBank/DDBJ databases">
        <title>The deep terrestrial virosphere.</title>
        <authorList>
            <person name="Holmfeldt K."/>
            <person name="Nilsson E."/>
            <person name="Simone D."/>
            <person name="Lopez-Fernandez M."/>
            <person name="Wu X."/>
            <person name="de Brujin I."/>
            <person name="Lundin D."/>
            <person name="Andersson A."/>
            <person name="Bertilsson S."/>
            <person name="Dopson M."/>
        </authorList>
    </citation>
    <scope>NUCLEOTIDE SEQUENCE</scope>
    <source>
        <strain evidence="2">MM415A00243</strain>
        <strain evidence="1">MM415B00422</strain>
        <strain evidence="3">TM448B01434</strain>
    </source>
</reference>
<evidence type="ECO:0000313" key="3">
    <source>
        <dbReference type="EMBL" id="QJH98957.1"/>
    </source>
</evidence>
<dbReference type="EMBL" id="MT144760">
    <property type="protein sequence ID" value="QJH98957.1"/>
    <property type="molecule type" value="Genomic_DNA"/>
</dbReference>
<dbReference type="EMBL" id="MT141535">
    <property type="protein sequence ID" value="QJA65253.1"/>
    <property type="molecule type" value="Genomic_DNA"/>
</dbReference>
<organism evidence="2">
    <name type="scientific">viral metagenome</name>
    <dbReference type="NCBI Taxonomy" id="1070528"/>
    <lineage>
        <taxon>unclassified sequences</taxon>
        <taxon>metagenomes</taxon>
        <taxon>organismal metagenomes</taxon>
    </lineage>
</organism>
<dbReference type="AlphaFoldDB" id="A0A6M3KPE1"/>
<dbReference type="EMBL" id="MT142521">
    <property type="protein sequence ID" value="QJA83953.1"/>
    <property type="molecule type" value="Genomic_DNA"/>
</dbReference>
<proteinExistence type="predicted"/>
<sequence length="216" mass="23364">MIDLQVQHETRRKPRRTNALGELALAPGLARGVGELVEERVAEKGKPVQPFARYKSGVMRVSPRYPIVAQGKQAESGAIIYPSGEAFHANTTRGGFSVSGGMWAGMTVLGHGDRARIVFRGRSEGQQAVYSKPRADGSRTAKGRKVSNALKAATVLQSTAVNVLDNTPDERRAMAEAVEELTRRAVDAALPVVTTWSPRPLSRAARAILKHFGGRR</sequence>